<comment type="caution">
    <text evidence="2">The sequence shown here is derived from an EMBL/GenBank/DDBJ whole genome shotgun (WGS) entry which is preliminary data.</text>
</comment>
<gene>
    <name evidence="2" type="ORF">ACFSJS_01515</name>
</gene>
<evidence type="ECO:0000313" key="3">
    <source>
        <dbReference type="Proteomes" id="UP001597365"/>
    </source>
</evidence>
<accession>A0ABW4PCE9</accession>
<reference evidence="3" key="1">
    <citation type="journal article" date="2019" name="Int. J. Syst. Evol. Microbiol.">
        <title>The Global Catalogue of Microorganisms (GCM) 10K type strain sequencing project: providing services to taxonomists for standard genome sequencing and annotation.</title>
        <authorList>
            <consortium name="The Broad Institute Genomics Platform"/>
            <consortium name="The Broad Institute Genome Sequencing Center for Infectious Disease"/>
            <person name="Wu L."/>
            <person name="Ma J."/>
        </authorList>
    </citation>
    <scope>NUCLEOTIDE SEQUENCE [LARGE SCALE GENOMIC DNA]</scope>
    <source>
        <strain evidence="3">CGMCC 4.7455</strain>
    </source>
</reference>
<protein>
    <submittedName>
        <fullName evidence="2">Uncharacterized protein</fullName>
    </submittedName>
</protein>
<sequence>MTVCAVDAAPGEGGRTAHPGFAIAADGSYAARLAPLGDGRGWIPERWTLDGPEPYAVPLPGPRPEGPGSEVLPLSDGRVLIRRGGPDRHHLALLYPAGPGTGELYLGAVEHGPLRLLPPAPHGMLAYALSPGEHGTTVWLVHGGPRGPEPVARVPGRCSGGLWLDRAGRLLALDRTDASGRTKTVAVDLERGGEVSPLLQITDDSDDRLLLADPDSGLLLVRSDAPGEARLGWGVLGSHRPVRFPDALRPPGVALTPFAVQPGQALDPEGCAVALRVDGPNGTWVAVWRPLQRALRHLAAPPGWVRGAGLWTADGELRLPYTGGQAPCGLARIAWPCPEPGASSRPVPGPGREPSPHAFPGPVPRPRGERPAAPEAPRGAAGPEGAPAPAAEPLGPPAGRLLPFRPVPLQQAPLGQNHAERRS</sequence>
<feature type="compositionally biased region" description="Low complexity" evidence="1">
    <location>
        <begin position="373"/>
        <end position="404"/>
    </location>
</feature>
<organism evidence="2 3">
    <name type="scientific">Streptomyces desertarenae</name>
    <dbReference type="NCBI Taxonomy" id="2666184"/>
    <lineage>
        <taxon>Bacteria</taxon>
        <taxon>Bacillati</taxon>
        <taxon>Actinomycetota</taxon>
        <taxon>Actinomycetes</taxon>
        <taxon>Kitasatosporales</taxon>
        <taxon>Streptomycetaceae</taxon>
        <taxon>Streptomyces</taxon>
    </lineage>
</organism>
<proteinExistence type="predicted"/>
<feature type="compositionally biased region" description="Pro residues" evidence="1">
    <location>
        <begin position="347"/>
        <end position="365"/>
    </location>
</feature>
<dbReference type="Proteomes" id="UP001597365">
    <property type="component" value="Unassembled WGS sequence"/>
</dbReference>
<evidence type="ECO:0000313" key="2">
    <source>
        <dbReference type="EMBL" id="MFD1828341.1"/>
    </source>
</evidence>
<keyword evidence="3" id="KW-1185">Reference proteome</keyword>
<dbReference type="RefSeq" id="WP_380895807.1">
    <property type="nucleotide sequence ID" value="NZ_JBHUFU010000001.1"/>
</dbReference>
<feature type="region of interest" description="Disordered" evidence="1">
    <location>
        <begin position="341"/>
        <end position="423"/>
    </location>
</feature>
<evidence type="ECO:0000256" key="1">
    <source>
        <dbReference type="SAM" id="MobiDB-lite"/>
    </source>
</evidence>
<dbReference type="EMBL" id="JBHUFU010000001">
    <property type="protein sequence ID" value="MFD1828341.1"/>
    <property type="molecule type" value="Genomic_DNA"/>
</dbReference>
<name>A0ABW4PCE9_9ACTN</name>